<dbReference type="GO" id="GO:0034338">
    <property type="term" value="F:short-chain carboxylesterase activity"/>
    <property type="evidence" value="ECO:0007669"/>
    <property type="project" value="TreeGrafter"/>
</dbReference>
<dbReference type="InterPro" id="IPR050960">
    <property type="entry name" value="AB_hydrolase_4_sf"/>
</dbReference>
<gene>
    <name evidence="4" type="ORF">J2I48_14545</name>
</gene>
<dbReference type="PANTHER" id="PTHR10794">
    <property type="entry name" value="ABHYDROLASE DOMAIN-CONTAINING PROTEIN"/>
    <property type="match status" value="1"/>
</dbReference>
<organism evidence="4 5">
    <name type="scientific">Fibrella aquatilis</name>
    <dbReference type="NCBI Taxonomy" id="2817059"/>
    <lineage>
        <taxon>Bacteria</taxon>
        <taxon>Pseudomonadati</taxon>
        <taxon>Bacteroidota</taxon>
        <taxon>Cytophagia</taxon>
        <taxon>Cytophagales</taxon>
        <taxon>Spirosomataceae</taxon>
        <taxon>Fibrella</taxon>
    </lineage>
</organism>
<accession>A0A939K090</accession>
<feature type="active site" description="Charge relay system" evidence="2">
    <location>
        <position position="268"/>
    </location>
</feature>
<dbReference type="GO" id="GO:0047372">
    <property type="term" value="F:monoacylglycerol lipase activity"/>
    <property type="evidence" value="ECO:0007669"/>
    <property type="project" value="TreeGrafter"/>
</dbReference>
<dbReference type="RefSeq" id="WP_207336199.1">
    <property type="nucleotide sequence ID" value="NZ_JAFMYU010000011.1"/>
</dbReference>
<comment type="similarity">
    <text evidence="1">Belongs to the AB hydrolase superfamily. AB hydrolase 4 family.</text>
</comment>
<feature type="domain" description="AB hydrolase-1" evidence="3">
    <location>
        <begin position="62"/>
        <end position="302"/>
    </location>
</feature>
<evidence type="ECO:0000313" key="5">
    <source>
        <dbReference type="Proteomes" id="UP000664795"/>
    </source>
</evidence>
<protein>
    <submittedName>
        <fullName evidence="4">Alpha/beta fold hydrolase</fullName>
    </submittedName>
</protein>
<dbReference type="EMBL" id="JAFMYU010000011">
    <property type="protein sequence ID" value="MBO0932228.1"/>
    <property type="molecule type" value="Genomic_DNA"/>
</dbReference>
<evidence type="ECO:0000256" key="2">
    <source>
        <dbReference type="PIRSR" id="PIRSR005211-1"/>
    </source>
</evidence>
<name>A0A939K090_9BACT</name>
<feature type="active site" description="Charge relay system" evidence="2">
    <location>
        <position position="141"/>
    </location>
</feature>
<sequence length="323" mass="36442">MPTVSTAYPGPPRYQYNGHLQTIVPSLTRKVPGIMYERERLFLTDGDFIDLDWLRQPQYQKLIILTHGLEGDSHRQYIKGTAILFHTNNFDVLAWNCRSCSGEMNRAFRLYNHGEIGDIGEVIHHALSQKSYTEVVLIGYSMGGNITLKYAGVHGANLPQAIKRTIAISAPVNLETSAGLLDWPSNRFYRNRFMKKLARKMVLKAQQFPGRIDLGQLTQVRRWKDFDDHFSAPVNGYLDADDFYHQASAIHFMPGLAVPTLLLNAQNDPLLSPECYPHELASQLPNLFLETPTQGGHVGFMVRGDTHTYAERRALAFALGQLG</sequence>
<reference evidence="4 5" key="1">
    <citation type="submission" date="2021-03" db="EMBL/GenBank/DDBJ databases">
        <title>Fibrella sp. HMF5036 genome sequencing and assembly.</title>
        <authorList>
            <person name="Kang H."/>
            <person name="Kim H."/>
            <person name="Bae S."/>
            <person name="Joh K."/>
        </authorList>
    </citation>
    <scope>NUCLEOTIDE SEQUENCE [LARGE SCALE GENOMIC DNA]</scope>
    <source>
        <strain evidence="4 5">HMF5036</strain>
    </source>
</reference>
<keyword evidence="5" id="KW-1185">Reference proteome</keyword>
<evidence type="ECO:0000259" key="3">
    <source>
        <dbReference type="Pfam" id="PF00561"/>
    </source>
</evidence>
<dbReference type="Pfam" id="PF00561">
    <property type="entry name" value="Abhydrolase_1"/>
    <property type="match status" value="1"/>
</dbReference>
<keyword evidence="4" id="KW-0378">Hydrolase</keyword>
<proteinExistence type="inferred from homology"/>
<dbReference type="Gene3D" id="3.40.50.1820">
    <property type="entry name" value="alpha/beta hydrolase"/>
    <property type="match status" value="1"/>
</dbReference>
<evidence type="ECO:0000313" key="4">
    <source>
        <dbReference type="EMBL" id="MBO0932228.1"/>
    </source>
</evidence>
<dbReference type="PANTHER" id="PTHR10794:SF63">
    <property type="entry name" value="ALPHA_BETA HYDROLASE 1, ISOFORM A"/>
    <property type="match status" value="1"/>
</dbReference>
<dbReference type="InterPro" id="IPR000073">
    <property type="entry name" value="AB_hydrolase_1"/>
</dbReference>
<evidence type="ECO:0000256" key="1">
    <source>
        <dbReference type="ARBA" id="ARBA00010884"/>
    </source>
</evidence>
<feature type="active site" description="Charge relay system" evidence="2">
    <location>
        <position position="297"/>
    </location>
</feature>
<dbReference type="PIRSF" id="PIRSF005211">
    <property type="entry name" value="Ab_hydro_YheT"/>
    <property type="match status" value="1"/>
</dbReference>
<dbReference type="InterPro" id="IPR029058">
    <property type="entry name" value="AB_hydrolase_fold"/>
</dbReference>
<dbReference type="AlphaFoldDB" id="A0A939K090"/>
<comment type="caution">
    <text evidence="4">The sequence shown here is derived from an EMBL/GenBank/DDBJ whole genome shotgun (WGS) entry which is preliminary data.</text>
</comment>
<dbReference type="Proteomes" id="UP000664795">
    <property type="component" value="Unassembled WGS sequence"/>
</dbReference>
<dbReference type="SUPFAM" id="SSF53474">
    <property type="entry name" value="alpha/beta-Hydrolases"/>
    <property type="match status" value="1"/>
</dbReference>
<dbReference type="InterPro" id="IPR012020">
    <property type="entry name" value="ABHD4"/>
</dbReference>